<protein>
    <submittedName>
        <fullName evidence="1">Uncharacterized protein</fullName>
    </submittedName>
</protein>
<organism evidence="1 2">
    <name type="scientific">Trema orientale</name>
    <name type="common">Charcoal tree</name>
    <name type="synonym">Celtis orientalis</name>
    <dbReference type="NCBI Taxonomy" id="63057"/>
    <lineage>
        <taxon>Eukaryota</taxon>
        <taxon>Viridiplantae</taxon>
        <taxon>Streptophyta</taxon>
        <taxon>Embryophyta</taxon>
        <taxon>Tracheophyta</taxon>
        <taxon>Spermatophyta</taxon>
        <taxon>Magnoliopsida</taxon>
        <taxon>eudicotyledons</taxon>
        <taxon>Gunneridae</taxon>
        <taxon>Pentapetalae</taxon>
        <taxon>rosids</taxon>
        <taxon>fabids</taxon>
        <taxon>Rosales</taxon>
        <taxon>Cannabaceae</taxon>
        <taxon>Trema</taxon>
    </lineage>
</organism>
<comment type="caution">
    <text evidence="1">The sequence shown here is derived from an EMBL/GenBank/DDBJ whole genome shotgun (WGS) entry which is preliminary data.</text>
</comment>
<reference evidence="2" key="1">
    <citation type="submission" date="2016-06" db="EMBL/GenBank/DDBJ databases">
        <title>Parallel loss of symbiosis genes in relatives of nitrogen-fixing non-legume Parasponia.</title>
        <authorList>
            <person name="Van Velzen R."/>
            <person name="Holmer R."/>
            <person name="Bu F."/>
            <person name="Rutten L."/>
            <person name="Van Zeijl A."/>
            <person name="Liu W."/>
            <person name="Santuari L."/>
            <person name="Cao Q."/>
            <person name="Sharma T."/>
            <person name="Shen D."/>
            <person name="Roswanjaya Y."/>
            <person name="Wardhani T."/>
            <person name="Kalhor M.S."/>
            <person name="Jansen J."/>
            <person name="Van den Hoogen J."/>
            <person name="Gungor B."/>
            <person name="Hartog M."/>
            <person name="Hontelez J."/>
            <person name="Verver J."/>
            <person name="Yang W.-C."/>
            <person name="Schijlen E."/>
            <person name="Repin R."/>
            <person name="Schilthuizen M."/>
            <person name="Schranz E."/>
            <person name="Heidstra R."/>
            <person name="Miyata K."/>
            <person name="Fedorova E."/>
            <person name="Kohlen W."/>
            <person name="Bisseling T."/>
            <person name="Smit S."/>
            <person name="Geurts R."/>
        </authorList>
    </citation>
    <scope>NUCLEOTIDE SEQUENCE [LARGE SCALE GENOMIC DNA]</scope>
    <source>
        <strain evidence="2">cv. RG33-2</strain>
    </source>
</reference>
<evidence type="ECO:0000313" key="2">
    <source>
        <dbReference type="Proteomes" id="UP000237000"/>
    </source>
</evidence>
<dbReference type="InParanoid" id="A0A2P5FK64"/>
<evidence type="ECO:0000313" key="1">
    <source>
        <dbReference type="EMBL" id="PON98164.1"/>
    </source>
</evidence>
<dbReference type="Proteomes" id="UP000237000">
    <property type="component" value="Unassembled WGS sequence"/>
</dbReference>
<accession>A0A2P5FK64</accession>
<keyword evidence="2" id="KW-1185">Reference proteome</keyword>
<proteinExistence type="predicted"/>
<gene>
    <name evidence="1" type="ORF">TorRG33x02_059940</name>
</gene>
<dbReference type="EMBL" id="JXTC01000026">
    <property type="protein sequence ID" value="PON98164.1"/>
    <property type="molecule type" value="Genomic_DNA"/>
</dbReference>
<dbReference type="OrthoDB" id="10335512at2759"/>
<dbReference type="AlphaFoldDB" id="A0A2P5FK64"/>
<name>A0A2P5FK64_TREOI</name>
<sequence length="110" mass="12566">MKRSPIKAHNRWPPPAVHWDYKTRYVLMDKPQSASHGGEDKETSGSHTVPYPIIIVGSMASVFHVLSRSLMIKKGRSHFPTLLPKIHINSFSLRCCGWKVVWGRVHDHLT</sequence>